<name>A0ABT8FDL2_9ACTN</name>
<evidence type="ECO:0000313" key="1">
    <source>
        <dbReference type="EMBL" id="MDN4172645.1"/>
    </source>
</evidence>
<protein>
    <recommendedName>
        <fullName evidence="3">PE domain-containing protein</fullName>
    </recommendedName>
</protein>
<organism evidence="1 2">
    <name type="scientific">Nocardioides oceani</name>
    <dbReference type="NCBI Taxonomy" id="3058369"/>
    <lineage>
        <taxon>Bacteria</taxon>
        <taxon>Bacillati</taxon>
        <taxon>Actinomycetota</taxon>
        <taxon>Actinomycetes</taxon>
        <taxon>Propionibacteriales</taxon>
        <taxon>Nocardioidaceae</taxon>
        <taxon>Nocardioides</taxon>
    </lineage>
</organism>
<dbReference type="Proteomes" id="UP001168620">
    <property type="component" value="Unassembled WGS sequence"/>
</dbReference>
<comment type="caution">
    <text evidence="1">The sequence shown here is derived from an EMBL/GenBank/DDBJ whole genome shotgun (WGS) entry which is preliminary data.</text>
</comment>
<proteinExistence type="predicted"/>
<accession>A0ABT8FDL2</accession>
<keyword evidence="2" id="KW-1185">Reference proteome</keyword>
<dbReference type="EMBL" id="JAUHJQ010000002">
    <property type="protein sequence ID" value="MDN4172645.1"/>
    <property type="molecule type" value="Genomic_DNA"/>
</dbReference>
<sequence>MFLDISGALGAVMTAAQEVVVDAASAAEVISMLDETIGDIREDRLLAVGETSFGTLASASTLAHHTELARQTIIESLVDLKAGLQVYADNVNAYRNDQFGTDGLVASENIAPLEVGIACVTGDVPAQNDPTAAQCVAPGGSDA</sequence>
<reference evidence="1" key="1">
    <citation type="submission" date="2023-06" db="EMBL/GenBank/DDBJ databases">
        <title>Draft genome sequence of Nocardioides sp. SOB77.</title>
        <authorList>
            <person name="Zhang G."/>
        </authorList>
    </citation>
    <scope>NUCLEOTIDE SEQUENCE</scope>
    <source>
        <strain evidence="1">SOB77</strain>
    </source>
</reference>
<gene>
    <name evidence="1" type="ORF">QWY28_06815</name>
</gene>
<dbReference type="RefSeq" id="WP_300951563.1">
    <property type="nucleotide sequence ID" value="NZ_JAUHJQ010000002.1"/>
</dbReference>
<evidence type="ECO:0008006" key="3">
    <source>
        <dbReference type="Google" id="ProtNLM"/>
    </source>
</evidence>
<evidence type="ECO:0000313" key="2">
    <source>
        <dbReference type="Proteomes" id="UP001168620"/>
    </source>
</evidence>